<evidence type="ECO:0000313" key="2">
    <source>
        <dbReference type="EMBL" id="KAK8243554.1"/>
    </source>
</evidence>
<evidence type="ECO:0000313" key="3">
    <source>
        <dbReference type="Proteomes" id="UP001492380"/>
    </source>
</evidence>
<dbReference type="EMBL" id="JBBWRZ010000002">
    <property type="protein sequence ID" value="KAK8243554.1"/>
    <property type="molecule type" value="Genomic_DNA"/>
</dbReference>
<comment type="caution">
    <text evidence="2">The sequence shown here is derived from an EMBL/GenBank/DDBJ whole genome shotgun (WGS) entry which is preliminary data.</text>
</comment>
<evidence type="ECO:0000256" key="1">
    <source>
        <dbReference type="SAM" id="Coils"/>
    </source>
</evidence>
<keyword evidence="1" id="KW-0175">Coiled coil</keyword>
<accession>A0ABR1YY51</accession>
<protein>
    <submittedName>
        <fullName evidence="2">Uncharacterized protein</fullName>
    </submittedName>
</protein>
<dbReference type="Proteomes" id="UP001492380">
    <property type="component" value="Unassembled WGS sequence"/>
</dbReference>
<sequence length="208" mass="23950">MSFFHNSPVSVSFSGRSDEPLLVRSPYDLERRRLFWLTRPFSGPGCLPLSLLRTSSPGRPCCSFCSLCFLCSRATGTKPFKNYSETHLELTNTTQDRRHQHHQRHQSLESSVNNLALGARVERLERENKALKAKAKRWDQTKKLVCQSRLARGAEDNARFRASVEGMVERDLQKKEKKREKESACKEKKSVAERFKGLFKSTEKTKET</sequence>
<keyword evidence="3" id="KW-1185">Reference proteome</keyword>
<gene>
    <name evidence="2" type="ORF">HDK90DRAFT_126100</name>
</gene>
<organism evidence="2 3">
    <name type="scientific">Phyllosticta capitalensis</name>
    <dbReference type="NCBI Taxonomy" id="121624"/>
    <lineage>
        <taxon>Eukaryota</taxon>
        <taxon>Fungi</taxon>
        <taxon>Dikarya</taxon>
        <taxon>Ascomycota</taxon>
        <taxon>Pezizomycotina</taxon>
        <taxon>Dothideomycetes</taxon>
        <taxon>Dothideomycetes incertae sedis</taxon>
        <taxon>Botryosphaeriales</taxon>
        <taxon>Phyllostictaceae</taxon>
        <taxon>Phyllosticta</taxon>
    </lineage>
</organism>
<reference evidence="2 3" key="1">
    <citation type="submission" date="2024-04" db="EMBL/GenBank/DDBJ databases">
        <title>Phyllosticta paracitricarpa is synonymous to the EU quarantine fungus P. citricarpa based on phylogenomic analyses.</title>
        <authorList>
            <consortium name="Lawrence Berkeley National Laboratory"/>
            <person name="Van Ingen-Buijs V.A."/>
            <person name="Van Westerhoven A.C."/>
            <person name="Haridas S."/>
            <person name="Skiadas P."/>
            <person name="Martin F."/>
            <person name="Groenewald J.Z."/>
            <person name="Crous P.W."/>
            <person name="Seidl M.F."/>
        </authorList>
    </citation>
    <scope>NUCLEOTIDE SEQUENCE [LARGE SCALE GENOMIC DNA]</scope>
    <source>
        <strain evidence="2 3">CBS 123374</strain>
    </source>
</reference>
<feature type="coiled-coil region" evidence="1">
    <location>
        <begin position="114"/>
        <end position="141"/>
    </location>
</feature>
<proteinExistence type="predicted"/>
<name>A0ABR1YY51_9PEZI</name>